<sequence>MILCTMTTAGHLYRAKVMAQSAKRHHPQARVVVCLVEAQMHSAAASDYFDQVVLAGELGIPRFRQLVGSRNVHEASFVLKGHFLKYLLRTYPEENQFIFLDTDTLVLSAFDEIEEVLQTHAVVLTPHELFDQKKVYLFHGIFNIGFIALNRSEEAARFLEWWTARGDRYCYDRYLSGGIFFEQNWLNLAPAYFQVHILRHPGYNVAFWNFGERGRSIVRAGDGRYYANDVPIRFFHFSKLSGALVKAIKRHTLRGNRALSILRSAYIRELNAMGRKGAARFRWSFGKSRTGRRKAAGR</sequence>
<name>A0A559KI64_9BACL</name>
<dbReference type="AlphaFoldDB" id="A0A559KI64"/>
<organism evidence="1 2">
    <name type="scientific">Paenibacillus cremeus</name>
    <dbReference type="NCBI Taxonomy" id="2163881"/>
    <lineage>
        <taxon>Bacteria</taxon>
        <taxon>Bacillati</taxon>
        <taxon>Bacillota</taxon>
        <taxon>Bacilli</taxon>
        <taxon>Bacillales</taxon>
        <taxon>Paenibacillaceae</taxon>
        <taxon>Paenibacillus</taxon>
    </lineage>
</organism>
<keyword evidence="2" id="KW-1185">Reference proteome</keyword>
<evidence type="ECO:0000313" key="1">
    <source>
        <dbReference type="EMBL" id="TVY11830.1"/>
    </source>
</evidence>
<reference evidence="1 2" key="1">
    <citation type="submission" date="2019-07" db="EMBL/GenBank/DDBJ databases">
        <authorList>
            <person name="Kim J."/>
        </authorList>
    </citation>
    <scope>NUCLEOTIDE SEQUENCE [LARGE SCALE GENOMIC DNA]</scope>
    <source>
        <strain evidence="1 2">JC52</strain>
    </source>
</reference>
<protein>
    <recommendedName>
        <fullName evidence="3">Glycosyl transferase</fullName>
    </recommendedName>
</protein>
<comment type="caution">
    <text evidence="1">The sequence shown here is derived from an EMBL/GenBank/DDBJ whole genome shotgun (WGS) entry which is preliminary data.</text>
</comment>
<dbReference type="InterPro" id="IPR029044">
    <property type="entry name" value="Nucleotide-diphossugar_trans"/>
</dbReference>
<dbReference type="Gene3D" id="3.90.550.10">
    <property type="entry name" value="Spore Coat Polysaccharide Biosynthesis Protein SpsA, Chain A"/>
    <property type="match status" value="1"/>
</dbReference>
<gene>
    <name evidence="1" type="ORF">FPZ49_00615</name>
</gene>
<dbReference type="OrthoDB" id="186344at2"/>
<evidence type="ECO:0008006" key="3">
    <source>
        <dbReference type="Google" id="ProtNLM"/>
    </source>
</evidence>
<dbReference type="RefSeq" id="WP_144842412.1">
    <property type="nucleotide sequence ID" value="NZ_VNJI01000001.1"/>
</dbReference>
<accession>A0A559KI64</accession>
<proteinExistence type="predicted"/>
<dbReference type="Proteomes" id="UP000317036">
    <property type="component" value="Unassembled WGS sequence"/>
</dbReference>
<dbReference type="EMBL" id="VNJI01000001">
    <property type="protein sequence ID" value="TVY11830.1"/>
    <property type="molecule type" value="Genomic_DNA"/>
</dbReference>
<evidence type="ECO:0000313" key="2">
    <source>
        <dbReference type="Proteomes" id="UP000317036"/>
    </source>
</evidence>
<dbReference type="SUPFAM" id="SSF53448">
    <property type="entry name" value="Nucleotide-diphospho-sugar transferases"/>
    <property type="match status" value="1"/>
</dbReference>